<evidence type="ECO:0000256" key="4">
    <source>
        <dbReference type="ARBA" id="ARBA00022679"/>
    </source>
</evidence>
<evidence type="ECO:0000313" key="14">
    <source>
        <dbReference type="Proteomes" id="UP001595872"/>
    </source>
</evidence>
<proteinExistence type="predicted"/>
<dbReference type="CDD" id="cd16917">
    <property type="entry name" value="HATPase_UhpB-NarQ-NarX-like"/>
    <property type="match status" value="1"/>
</dbReference>
<evidence type="ECO:0000313" key="13">
    <source>
        <dbReference type="EMBL" id="MFC4913592.1"/>
    </source>
</evidence>
<dbReference type="GO" id="GO:0016301">
    <property type="term" value="F:kinase activity"/>
    <property type="evidence" value="ECO:0007669"/>
    <property type="project" value="UniProtKB-KW"/>
</dbReference>
<feature type="transmembrane region" description="Helical" evidence="10">
    <location>
        <begin position="52"/>
        <end position="76"/>
    </location>
</feature>
<evidence type="ECO:0000259" key="12">
    <source>
        <dbReference type="Pfam" id="PF07730"/>
    </source>
</evidence>
<evidence type="ECO:0000256" key="9">
    <source>
        <dbReference type="SAM" id="MobiDB-lite"/>
    </source>
</evidence>
<dbReference type="InterPro" id="IPR036890">
    <property type="entry name" value="HATPase_C_sf"/>
</dbReference>
<dbReference type="PANTHER" id="PTHR24421:SF10">
    <property type="entry name" value="NITRATE_NITRITE SENSOR PROTEIN NARQ"/>
    <property type="match status" value="1"/>
</dbReference>
<evidence type="ECO:0000256" key="7">
    <source>
        <dbReference type="ARBA" id="ARBA00022840"/>
    </source>
</evidence>
<sequence length="433" mass="45603">MSDQPSSPGRPAAADRPAPQGADLVRTALRRAVLPGVATGPRAVRPPLPRRLWVRVPLIVLLMLLTIGFTAASIAIPMESLHRSADESVPIGLLQAAPLVITLFRPLLAWRIAAAGLLLGALAVRDAGFWPWSPTAWLAFMIILFCVGAAGDRTVTLGAGTVSVAGVVGPAVLVAMPVWFGVILSALALLALAFGDAVGGRRIAERALREQEELHRRDLARQAVLEERARIARELHDVVAHHMSVIAMQAEAAPYKIPELPEQARATFVVVRDAAREALAETRRVVGLLRAEDEAAERAPQPGLARLDELLEAARRSGLTVTGSVTGMPRPLATGVDLSAFRIVQESLSNASRYAPGGTARVEIGYGDETLRVAVRDEGPGPGGEPESSGGGHGLVGMRERVTMLGGTLATGPRGDGRPGWAVEAELPYGADG</sequence>
<dbReference type="InterPro" id="IPR011712">
    <property type="entry name" value="Sig_transdc_His_kin_sub3_dim/P"/>
</dbReference>
<dbReference type="Pfam" id="PF02518">
    <property type="entry name" value="HATPase_c"/>
    <property type="match status" value="1"/>
</dbReference>
<feature type="region of interest" description="Disordered" evidence="9">
    <location>
        <begin position="376"/>
        <end position="396"/>
    </location>
</feature>
<evidence type="ECO:0000256" key="5">
    <source>
        <dbReference type="ARBA" id="ARBA00022741"/>
    </source>
</evidence>
<comment type="caution">
    <text evidence="13">The sequence shown here is derived from an EMBL/GenBank/DDBJ whole genome shotgun (WGS) entry which is preliminary data.</text>
</comment>
<gene>
    <name evidence="13" type="ORF">ACFPCY_40285</name>
</gene>
<name>A0ABV9UAI6_9ACTN</name>
<dbReference type="Proteomes" id="UP001595872">
    <property type="component" value="Unassembled WGS sequence"/>
</dbReference>
<protein>
    <recommendedName>
        <fullName evidence="2">histidine kinase</fullName>
        <ecNumber evidence="2">2.7.13.3</ecNumber>
    </recommendedName>
</protein>
<keyword evidence="7" id="KW-0067">ATP-binding</keyword>
<evidence type="ECO:0000256" key="1">
    <source>
        <dbReference type="ARBA" id="ARBA00000085"/>
    </source>
</evidence>
<evidence type="ECO:0000256" key="6">
    <source>
        <dbReference type="ARBA" id="ARBA00022777"/>
    </source>
</evidence>
<dbReference type="Pfam" id="PF07730">
    <property type="entry name" value="HisKA_3"/>
    <property type="match status" value="1"/>
</dbReference>
<dbReference type="InterPro" id="IPR050482">
    <property type="entry name" value="Sensor_HK_TwoCompSys"/>
</dbReference>
<evidence type="ECO:0000256" key="2">
    <source>
        <dbReference type="ARBA" id="ARBA00012438"/>
    </source>
</evidence>
<evidence type="ECO:0000256" key="3">
    <source>
        <dbReference type="ARBA" id="ARBA00022553"/>
    </source>
</evidence>
<feature type="domain" description="Histidine kinase/HSP90-like ATPase" evidence="11">
    <location>
        <begin position="339"/>
        <end position="411"/>
    </location>
</feature>
<keyword evidence="3" id="KW-0597">Phosphoprotein</keyword>
<dbReference type="InterPro" id="IPR003594">
    <property type="entry name" value="HATPase_dom"/>
</dbReference>
<feature type="transmembrane region" description="Helical" evidence="10">
    <location>
        <begin position="171"/>
        <end position="194"/>
    </location>
</feature>
<dbReference type="Gene3D" id="3.30.565.10">
    <property type="entry name" value="Histidine kinase-like ATPase, C-terminal domain"/>
    <property type="match status" value="1"/>
</dbReference>
<feature type="transmembrane region" description="Helical" evidence="10">
    <location>
        <begin position="96"/>
        <end position="122"/>
    </location>
</feature>
<reference evidence="14" key="1">
    <citation type="journal article" date="2019" name="Int. J. Syst. Evol. Microbiol.">
        <title>The Global Catalogue of Microorganisms (GCM) 10K type strain sequencing project: providing services to taxonomists for standard genome sequencing and annotation.</title>
        <authorList>
            <consortium name="The Broad Institute Genomics Platform"/>
            <consortium name="The Broad Institute Genome Sequencing Center for Infectious Disease"/>
            <person name="Wu L."/>
            <person name="Ma J."/>
        </authorList>
    </citation>
    <scope>NUCLEOTIDE SEQUENCE [LARGE SCALE GENOMIC DNA]</scope>
    <source>
        <strain evidence="14">KLKA75</strain>
    </source>
</reference>
<keyword evidence="6 13" id="KW-0418">Kinase</keyword>
<keyword evidence="10" id="KW-0812">Transmembrane</keyword>
<feature type="compositionally biased region" description="Gly residues" evidence="9">
    <location>
        <begin position="380"/>
        <end position="395"/>
    </location>
</feature>
<evidence type="ECO:0000256" key="8">
    <source>
        <dbReference type="ARBA" id="ARBA00023012"/>
    </source>
</evidence>
<keyword evidence="10" id="KW-0472">Membrane</keyword>
<accession>A0ABV9UAI6</accession>
<dbReference type="EC" id="2.7.13.3" evidence="2"/>
<keyword evidence="10" id="KW-1133">Transmembrane helix</keyword>
<dbReference type="EMBL" id="JBHSIT010000018">
    <property type="protein sequence ID" value="MFC4913592.1"/>
    <property type="molecule type" value="Genomic_DNA"/>
</dbReference>
<dbReference type="RefSeq" id="WP_378264662.1">
    <property type="nucleotide sequence ID" value="NZ_JBHSIT010000018.1"/>
</dbReference>
<comment type="catalytic activity">
    <reaction evidence="1">
        <text>ATP + protein L-histidine = ADP + protein N-phospho-L-histidine.</text>
        <dbReference type="EC" id="2.7.13.3"/>
    </reaction>
</comment>
<dbReference type="SUPFAM" id="SSF55874">
    <property type="entry name" value="ATPase domain of HSP90 chaperone/DNA topoisomerase II/histidine kinase"/>
    <property type="match status" value="1"/>
</dbReference>
<evidence type="ECO:0000259" key="11">
    <source>
        <dbReference type="Pfam" id="PF02518"/>
    </source>
</evidence>
<keyword evidence="8" id="KW-0902">Two-component regulatory system</keyword>
<keyword evidence="5" id="KW-0547">Nucleotide-binding</keyword>
<dbReference type="PANTHER" id="PTHR24421">
    <property type="entry name" value="NITRATE/NITRITE SENSOR PROTEIN NARX-RELATED"/>
    <property type="match status" value="1"/>
</dbReference>
<feature type="transmembrane region" description="Helical" evidence="10">
    <location>
        <begin position="129"/>
        <end position="151"/>
    </location>
</feature>
<keyword evidence="4" id="KW-0808">Transferase</keyword>
<dbReference type="Gene3D" id="1.20.5.1930">
    <property type="match status" value="1"/>
</dbReference>
<feature type="domain" description="Signal transduction histidine kinase subgroup 3 dimerisation and phosphoacceptor" evidence="12">
    <location>
        <begin position="227"/>
        <end position="293"/>
    </location>
</feature>
<keyword evidence="14" id="KW-1185">Reference proteome</keyword>
<organism evidence="13 14">
    <name type="scientific">Actinomadura gamaensis</name>
    <dbReference type="NCBI Taxonomy" id="1763541"/>
    <lineage>
        <taxon>Bacteria</taxon>
        <taxon>Bacillati</taxon>
        <taxon>Actinomycetota</taxon>
        <taxon>Actinomycetes</taxon>
        <taxon>Streptosporangiales</taxon>
        <taxon>Thermomonosporaceae</taxon>
        <taxon>Actinomadura</taxon>
    </lineage>
</organism>
<evidence type="ECO:0000256" key="10">
    <source>
        <dbReference type="SAM" id="Phobius"/>
    </source>
</evidence>